<keyword evidence="3" id="KW-1185">Reference proteome</keyword>
<evidence type="ECO:0000256" key="1">
    <source>
        <dbReference type="SAM" id="MobiDB-lite"/>
    </source>
</evidence>
<dbReference type="EMBL" id="LXQA010573468">
    <property type="protein sequence ID" value="MCI59995.1"/>
    <property type="molecule type" value="Genomic_DNA"/>
</dbReference>
<reference evidence="2 3" key="1">
    <citation type="journal article" date="2018" name="Front. Plant Sci.">
        <title>Red Clover (Trifolium pratense) and Zigzag Clover (T. medium) - A Picture of Genomic Similarities and Differences.</title>
        <authorList>
            <person name="Dluhosova J."/>
            <person name="Istvanek J."/>
            <person name="Nedelnik J."/>
            <person name="Repkova J."/>
        </authorList>
    </citation>
    <scope>NUCLEOTIDE SEQUENCE [LARGE SCALE GENOMIC DNA]</scope>
    <source>
        <strain evidence="3">cv. 10/8</strain>
        <tissue evidence="2">Leaf</tissue>
    </source>
</reference>
<dbReference type="AlphaFoldDB" id="A0A392TJ94"/>
<name>A0A392TJ94_9FABA</name>
<accession>A0A392TJ94</accession>
<evidence type="ECO:0000313" key="3">
    <source>
        <dbReference type="Proteomes" id="UP000265520"/>
    </source>
</evidence>
<organism evidence="2 3">
    <name type="scientific">Trifolium medium</name>
    <dbReference type="NCBI Taxonomy" id="97028"/>
    <lineage>
        <taxon>Eukaryota</taxon>
        <taxon>Viridiplantae</taxon>
        <taxon>Streptophyta</taxon>
        <taxon>Embryophyta</taxon>
        <taxon>Tracheophyta</taxon>
        <taxon>Spermatophyta</taxon>
        <taxon>Magnoliopsida</taxon>
        <taxon>eudicotyledons</taxon>
        <taxon>Gunneridae</taxon>
        <taxon>Pentapetalae</taxon>
        <taxon>rosids</taxon>
        <taxon>fabids</taxon>
        <taxon>Fabales</taxon>
        <taxon>Fabaceae</taxon>
        <taxon>Papilionoideae</taxon>
        <taxon>50 kb inversion clade</taxon>
        <taxon>NPAAA clade</taxon>
        <taxon>Hologalegina</taxon>
        <taxon>IRL clade</taxon>
        <taxon>Trifolieae</taxon>
        <taxon>Trifolium</taxon>
    </lineage>
</organism>
<feature type="region of interest" description="Disordered" evidence="1">
    <location>
        <begin position="29"/>
        <end position="76"/>
    </location>
</feature>
<dbReference type="Proteomes" id="UP000265520">
    <property type="component" value="Unassembled WGS sequence"/>
</dbReference>
<evidence type="ECO:0000313" key="2">
    <source>
        <dbReference type="EMBL" id="MCI59995.1"/>
    </source>
</evidence>
<protein>
    <submittedName>
        <fullName evidence="2">Uncharacterized protein</fullName>
    </submittedName>
</protein>
<proteinExistence type="predicted"/>
<sequence length="76" mass="8851">STLEGGTFVSSQPISPAFQEALAKARKEEAMKEMERDTQMRVTQPQKRQLRHTQRDRARLPRRKTNQRMVKPISNS</sequence>
<comment type="caution">
    <text evidence="2">The sequence shown here is derived from an EMBL/GenBank/DDBJ whole genome shotgun (WGS) entry which is preliminary data.</text>
</comment>
<feature type="non-terminal residue" evidence="2">
    <location>
        <position position="1"/>
    </location>
</feature>
<feature type="compositionally biased region" description="Basic and acidic residues" evidence="1">
    <location>
        <begin position="29"/>
        <end position="39"/>
    </location>
</feature>